<reference evidence="2" key="1">
    <citation type="journal article" date="2021" name="Front. Microbiol.">
        <title>Comprehensive Comparative Genomics and Phenotyping of Methylobacterium Species.</title>
        <authorList>
            <person name="Alessa O."/>
            <person name="Ogura Y."/>
            <person name="Fujitani Y."/>
            <person name="Takami H."/>
            <person name="Hayashi T."/>
            <person name="Sahin N."/>
            <person name="Tani A."/>
        </authorList>
    </citation>
    <scope>NUCLEOTIDE SEQUENCE</scope>
    <source>
        <strain evidence="2">DSM 14458</strain>
    </source>
</reference>
<name>A0ABQ4UYR7_9HYPH</name>
<feature type="region of interest" description="Disordered" evidence="1">
    <location>
        <begin position="98"/>
        <end position="124"/>
    </location>
</feature>
<accession>A0ABQ4UYR7</accession>
<evidence type="ECO:0000313" key="3">
    <source>
        <dbReference type="Proteomes" id="UP001055093"/>
    </source>
</evidence>
<gene>
    <name evidence="2" type="ORF">BGCPKDLD_3901</name>
</gene>
<dbReference type="RefSeq" id="WP_238308415.1">
    <property type="nucleotide sequence ID" value="NZ_BPRE01000013.1"/>
</dbReference>
<evidence type="ECO:0000256" key="1">
    <source>
        <dbReference type="SAM" id="MobiDB-lite"/>
    </source>
</evidence>
<evidence type="ECO:0000313" key="2">
    <source>
        <dbReference type="EMBL" id="GJE77298.1"/>
    </source>
</evidence>
<sequence length="833" mass="87456">MAETITVTLPELPFVPAATGEELIAVWKNDRLGRIDQASLRGTRTYSGPSGPPTLPADIMALRPKLNDRWRESDTGDEWKVTSLEPFTWARDGNVKGADGVSNVPGPAGAPGPVGPSGPSGRTQTKFAAQTIPDWRAVILDVDDRFRLADPSNPLHRQRVIGVVVSGGVSGSSLVAQTAGDVRGPDGGFTGGSTLFVGAGGALVTTPPASGWRQIVGTAVGAGQIVVALGEARVVSDEGTALFLPDGGFSSPASADEVQAGQDGSKYVTPSALNPALSGKLGLAAMLQAAASFNQPAATKTILDWLADLMIEGAELRALGFKGDGQSHPLSERFGTGTAGLTAARAVFPRAQSLNEEIDGHAIQRRIDIAVRDGYASCTVLPRGSVALTSFPINSTATIACHVTSPGPATIKCVGTATGCWVHGTEASPAASPFTWRGVDLDSASSAATTLLITFFGSPNIGRGQCLTLQKARFNRGTRGWLIGDMPRGLTVDDLQVFGADFQMQAGGGIEIKVTAACTYGSFTYSWKDVIVANYTWGWDWTSVAALEGVLFTGCHAYNGWGLCRVVNNRPAEFYYSLLWEFNGCDWEGLGFALDFYRVRGVRVRGGFWIATPNTASRPLPTGTVTDNDEVRFVNFRDVSDFNLDGMQFAAGGPGGDAVRTNFALVHTDAKCSFGVIQNSSIFTDHATATCAFRLSGDRLATIVERGTKLLLWWGAPPVTLYAGTGDQPYQISESDVAAQPGTVSDAGYYRLKGLSTQTSDAQGRITVPLPRRSGGALPFFRQAPHVTPVAGNSNTAAPSLSLISTSSTSFTVALAGNAANVTVAVYWTAEGV</sequence>
<protein>
    <submittedName>
        <fullName evidence="2">Uncharacterized protein</fullName>
    </submittedName>
</protein>
<dbReference type="Proteomes" id="UP001055093">
    <property type="component" value="Unassembled WGS sequence"/>
</dbReference>
<proteinExistence type="predicted"/>
<dbReference type="EMBL" id="BPRE01000013">
    <property type="protein sequence ID" value="GJE77298.1"/>
    <property type="molecule type" value="Genomic_DNA"/>
</dbReference>
<keyword evidence="3" id="KW-1185">Reference proteome</keyword>
<organism evidence="2 3">
    <name type="scientific">Methylorubrum suomiense</name>
    <dbReference type="NCBI Taxonomy" id="144191"/>
    <lineage>
        <taxon>Bacteria</taxon>
        <taxon>Pseudomonadati</taxon>
        <taxon>Pseudomonadota</taxon>
        <taxon>Alphaproteobacteria</taxon>
        <taxon>Hyphomicrobiales</taxon>
        <taxon>Methylobacteriaceae</taxon>
        <taxon>Methylorubrum</taxon>
    </lineage>
</organism>
<reference evidence="2" key="2">
    <citation type="submission" date="2021-08" db="EMBL/GenBank/DDBJ databases">
        <authorList>
            <person name="Tani A."/>
            <person name="Ola A."/>
            <person name="Ogura Y."/>
            <person name="Katsura K."/>
            <person name="Hayashi T."/>
        </authorList>
    </citation>
    <scope>NUCLEOTIDE SEQUENCE</scope>
    <source>
        <strain evidence="2">DSM 14458</strain>
    </source>
</reference>
<comment type="caution">
    <text evidence="2">The sequence shown here is derived from an EMBL/GenBank/DDBJ whole genome shotgun (WGS) entry which is preliminary data.</text>
</comment>